<dbReference type="InterPro" id="IPR039420">
    <property type="entry name" value="WalR-like"/>
</dbReference>
<dbReference type="RefSeq" id="WP_127120592.1">
    <property type="nucleotide sequence ID" value="NZ_BHXQ01000001.1"/>
</dbReference>
<dbReference type="PROSITE" id="PS00622">
    <property type="entry name" value="HTH_LUXR_1"/>
    <property type="match status" value="1"/>
</dbReference>
<evidence type="ECO:0000256" key="2">
    <source>
        <dbReference type="ARBA" id="ARBA00023125"/>
    </source>
</evidence>
<evidence type="ECO:0000259" key="5">
    <source>
        <dbReference type="PROSITE" id="PS50110"/>
    </source>
</evidence>
<dbReference type="PROSITE" id="PS50043">
    <property type="entry name" value="HTH_LUXR_2"/>
    <property type="match status" value="1"/>
</dbReference>
<dbReference type="GO" id="GO:0006355">
    <property type="term" value="P:regulation of DNA-templated transcription"/>
    <property type="evidence" value="ECO:0007669"/>
    <property type="project" value="InterPro"/>
</dbReference>
<proteinExistence type="predicted"/>
<protein>
    <submittedName>
        <fullName evidence="6">DNA-binding response regulator</fullName>
    </submittedName>
</protein>
<dbReference type="AlphaFoldDB" id="A0A401U4T9"/>
<dbReference type="Pfam" id="PF00072">
    <property type="entry name" value="Response_reg"/>
    <property type="match status" value="1"/>
</dbReference>
<evidence type="ECO:0000256" key="3">
    <source>
        <dbReference type="PROSITE-ProRule" id="PRU00169"/>
    </source>
</evidence>
<dbReference type="GO" id="GO:0000160">
    <property type="term" value="P:phosphorelay signal transduction system"/>
    <property type="evidence" value="ECO:0007669"/>
    <property type="project" value="InterPro"/>
</dbReference>
<dbReference type="Proteomes" id="UP000288227">
    <property type="component" value="Unassembled WGS sequence"/>
</dbReference>
<dbReference type="Gene3D" id="3.40.50.2300">
    <property type="match status" value="1"/>
</dbReference>
<evidence type="ECO:0000313" key="7">
    <source>
        <dbReference type="Proteomes" id="UP000288227"/>
    </source>
</evidence>
<dbReference type="InterPro" id="IPR016032">
    <property type="entry name" value="Sig_transdc_resp-reg_C-effctor"/>
</dbReference>
<dbReference type="GO" id="GO:0003677">
    <property type="term" value="F:DNA binding"/>
    <property type="evidence" value="ECO:0007669"/>
    <property type="project" value="UniProtKB-KW"/>
</dbReference>
<dbReference type="PROSITE" id="PS50110">
    <property type="entry name" value="RESPONSE_REGULATORY"/>
    <property type="match status" value="1"/>
</dbReference>
<dbReference type="InterPro" id="IPR001789">
    <property type="entry name" value="Sig_transdc_resp-reg_receiver"/>
</dbReference>
<accession>A0A401U4T9</accession>
<dbReference type="InterPro" id="IPR011006">
    <property type="entry name" value="CheY-like_superfamily"/>
</dbReference>
<gene>
    <name evidence="6" type="ORF">SanaruYs_01420</name>
</gene>
<evidence type="ECO:0000259" key="4">
    <source>
        <dbReference type="PROSITE" id="PS50043"/>
    </source>
</evidence>
<keyword evidence="1 3" id="KW-0597">Phosphoprotein</keyword>
<organism evidence="6 7">
    <name type="scientific">Chryseotalea sanaruensis</name>
    <dbReference type="NCBI Taxonomy" id="2482724"/>
    <lineage>
        <taxon>Bacteria</taxon>
        <taxon>Pseudomonadati</taxon>
        <taxon>Bacteroidota</taxon>
        <taxon>Cytophagia</taxon>
        <taxon>Cytophagales</taxon>
        <taxon>Chryseotaleaceae</taxon>
        <taxon>Chryseotalea</taxon>
    </lineage>
</organism>
<dbReference type="PANTHER" id="PTHR43214">
    <property type="entry name" value="TWO-COMPONENT RESPONSE REGULATOR"/>
    <property type="match status" value="1"/>
</dbReference>
<dbReference type="CDD" id="cd17535">
    <property type="entry name" value="REC_NarL-like"/>
    <property type="match status" value="1"/>
</dbReference>
<dbReference type="EMBL" id="BHXQ01000001">
    <property type="protein sequence ID" value="GCC49927.1"/>
    <property type="molecule type" value="Genomic_DNA"/>
</dbReference>
<dbReference type="InterPro" id="IPR000792">
    <property type="entry name" value="Tscrpt_reg_LuxR_C"/>
</dbReference>
<dbReference type="InterPro" id="IPR058245">
    <property type="entry name" value="NreC/VraR/RcsB-like_REC"/>
</dbReference>
<feature type="domain" description="HTH luxR-type" evidence="4">
    <location>
        <begin position="146"/>
        <end position="211"/>
    </location>
</feature>
<dbReference type="SUPFAM" id="SSF52172">
    <property type="entry name" value="CheY-like"/>
    <property type="match status" value="1"/>
</dbReference>
<dbReference type="SMART" id="SM00448">
    <property type="entry name" value="REC"/>
    <property type="match status" value="1"/>
</dbReference>
<keyword evidence="2 6" id="KW-0238">DNA-binding</keyword>
<dbReference type="SUPFAM" id="SSF46894">
    <property type="entry name" value="C-terminal effector domain of the bipartite response regulators"/>
    <property type="match status" value="1"/>
</dbReference>
<comment type="caution">
    <text evidence="6">The sequence shown here is derived from an EMBL/GenBank/DDBJ whole genome shotgun (WGS) entry which is preliminary data.</text>
</comment>
<reference evidence="6 7" key="1">
    <citation type="submission" date="2018-11" db="EMBL/GenBank/DDBJ databases">
        <title>Chryseotalea sanarue gen. nov., sp., nov., a member of the family Cytophagaceae, isolated from a brackish lake in Hamamatsu Japan.</title>
        <authorList>
            <person name="Maejima Y."/>
            <person name="Iino T."/>
            <person name="Muraguchi Y."/>
            <person name="Fukuda K."/>
            <person name="Ohkuma M."/>
            <person name="Moriuchi R."/>
            <person name="Dohra H."/>
            <person name="Kimbara K."/>
            <person name="Shintani M."/>
        </authorList>
    </citation>
    <scope>NUCLEOTIDE SEQUENCE [LARGE SCALE GENOMIC DNA]</scope>
    <source>
        <strain evidence="6 7">Ys</strain>
    </source>
</reference>
<dbReference type="Pfam" id="PF00196">
    <property type="entry name" value="GerE"/>
    <property type="match status" value="1"/>
</dbReference>
<dbReference type="PRINTS" id="PR00038">
    <property type="entry name" value="HTHLUXR"/>
</dbReference>
<feature type="modified residue" description="4-aspartylphosphate" evidence="3">
    <location>
        <position position="57"/>
    </location>
</feature>
<keyword evidence="7" id="KW-1185">Reference proteome</keyword>
<dbReference type="PANTHER" id="PTHR43214:SF43">
    <property type="entry name" value="TWO-COMPONENT RESPONSE REGULATOR"/>
    <property type="match status" value="1"/>
</dbReference>
<dbReference type="OrthoDB" id="9797341at2"/>
<feature type="domain" description="Response regulatory" evidence="5">
    <location>
        <begin position="6"/>
        <end position="122"/>
    </location>
</feature>
<evidence type="ECO:0000256" key="1">
    <source>
        <dbReference type="ARBA" id="ARBA00022553"/>
    </source>
</evidence>
<dbReference type="CDD" id="cd06170">
    <property type="entry name" value="LuxR_C_like"/>
    <property type="match status" value="1"/>
</dbReference>
<dbReference type="SMART" id="SM00421">
    <property type="entry name" value="HTH_LUXR"/>
    <property type="match status" value="1"/>
</dbReference>
<evidence type="ECO:0000313" key="6">
    <source>
        <dbReference type="EMBL" id="GCC49927.1"/>
    </source>
</evidence>
<sequence length="215" mass="23693">MLTKKRVLIADKQALTLAGTIALLNQHADAMLVGTVTRYEALDQALIQHKPDILLIDYSIGGEACLKALARLSTDSPETSIFLLSSEKDKSLILHALQTGAAVYVTKDCSEQEVHRAIEASLKGEKFYCQSVLNLIMDKHFVQPIEPVENGLLTAREKEVLALLAKGKQTQAVAELLYLSPHTVHTHRKSIIKKLSIKSPTEFVVRAMDLGLLKN</sequence>
<name>A0A401U4T9_9BACT</name>